<feature type="region of interest" description="Disordered" evidence="6">
    <location>
        <begin position="359"/>
        <end position="405"/>
    </location>
</feature>
<dbReference type="SMR" id="C3PNK6"/>
<evidence type="ECO:0000256" key="6">
    <source>
        <dbReference type="SAM" id="MobiDB-lite"/>
    </source>
</evidence>
<evidence type="ECO:0000256" key="4">
    <source>
        <dbReference type="ARBA" id="ARBA00030482"/>
    </source>
</evidence>
<dbReference type="Proteomes" id="UP000002305">
    <property type="component" value="Chromosome"/>
</dbReference>
<gene>
    <name evidence="7" type="primary">sca4</name>
    <name evidence="7" type="ordered locus">RAF_ORF0612</name>
</gene>
<evidence type="ECO:0000313" key="8">
    <source>
        <dbReference type="Proteomes" id="UP000002305"/>
    </source>
</evidence>
<evidence type="ECO:0000256" key="1">
    <source>
        <dbReference type="ARBA" id="ARBA00004496"/>
    </source>
</evidence>
<reference evidence="7 8" key="1">
    <citation type="journal article" date="2009" name="BMC Genomics">
        <title>Analysis of the Rickettsia africae genome reveals that virulence acquisition in Rickettsia species may be explained by genome reduction.</title>
        <authorList>
            <person name="Fournier P.-E."/>
            <person name="El Karkouri K."/>
            <person name="Leroy Q."/>
            <person name="Robert C."/>
            <person name="Giumelli B."/>
            <person name="Renesto P."/>
            <person name="Socolovschi C."/>
            <person name="Parola P."/>
            <person name="Audic S."/>
            <person name="Raoult D."/>
        </authorList>
    </citation>
    <scope>NUCLEOTIDE SEQUENCE [LARGE SCALE GENOMIC DNA]</scope>
    <source>
        <strain evidence="7 8">ESF-5</strain>
    </source>
</reference>
<dbReference type="HOGENOM" id="CLU_009206_0_0_5"/>
<feature type="compositionally biased region" description="Polar residues" evidence="6">
    <location>
        <begin position="391"/>
        <end position="400"/>
    </location>
</feature>
<dbReference type="NCBIfam" id="NF038365">
    <property type="entry name" value="Sca4_fam"/>
    <property type="match status" value="1"/>
</dbReference>
<dbReference type="GO" id="GO:0005737">
    <property type="term" value="C:cytoplasm"/>
    <property type="evidence" value="ECO:0007669"/>
    <property type="project" value="UniProtKB-SubCell"/>
</dbReference>
<name>C3PNK6_RICAE</name>
<sequence length="1028" mass="112382">MRGFMSKDGNLDTSEFDTLANKEYTAEQKQTLEQGQKEFLSQTTTPELEADDGFIVTSASFAQSTPSMSALSGNISPDSQTSDPITKAVRETIIQPQKDNLIEQILKDLAALTDRDLAEQKRKEIEEEKEKDKTLSTFFGNPANREFIDKALDNPELKKKLESIEIAGYKNVHNTFSAASGYPGGFKPVQWENHVSASDLRATVVKNDAGDELCTLNETTVKTKPFTLAKQDGTQVQISSYREIDFPIKLDKADGSMHLSMVALKADGTKPSKDKAVYFTAHYEEGPNGKPQLKEISSPKPLKFAGTGDDAIAYIEHGGEIYTLAVTRGKYKEMMKEVELNQGQSVDLSQAEDIIIGQGQSKEQPLITPQQTTSSSVEPPQYKQQVPPITPTNQPLQPETSQMQQSQQVTPNLLNTATALSGSMQDLLNYVNAGLTKEIDSNKQIDLIKEAATAILNNEKSDIAEKQANIIALAENTVNNKNLKPDAKVAGVNAILETIKNDQNTPNLEKSKMLEATVAIVLNSENLESKQKQQMLEKAVDVGLSLKDDASRAATIDGIKDVVIKSNLSTEDKGTMLIAVGDKVNVSELSNAEKQKLLGSVLKKDVEAQVLSPAQQQLMQQHLDKITAEQTKKDTIKKVNDILFDPLSNTELKTTNIQAITSNVLDGPATAEVKGEIIQEITNTVAGSSLEAQDKAAIIKGVGETIATHSDTSLSLPNKALIMASAEKGIAESQTNLPDRELMTKGLVDGIYEGKGGPEITKAVSSGIDNSNINDSEKEALKKAKDAASEAALDRDTQNLTEGLKGQNIEEHKPHDDIYNKAREVINAVNPVIEALEKSKEPVVSAEDRIVQETSSILNNISKLAVEKVNNLRAMLSPNGNLKTLEEKKEESIKKVDELVKAFGTKSSTEEQQSFIKTNLIDDKTLSKEVRLQTIDKLLQEQKRAEAIENPSVKTEDVRVVSGKSKLKPISKDNPDIEKAKMVVGRDRVNIKGNIKIMGALMNARDIIQSENLNKSIPIKRESSPPQR</sequence>
<dbReference type="EMBL" id="CP001612">
    <property type="protein sequence ID" value="ACP53516.1"/>
    <property type="molecule type" value="Genomic_DNA"/>
</dbReference>
<comment type="subcellular location">
    <subcellularLocation>
        <location evidence="1">Cytoplasm</location>
    </subcellularLocation>
</comment>
<dbReference type="InterPro" id="IPR020954">
    <property type="entry name" value="Rickettsia_antigen_120kDa"/>
</dbReference>
<evidence type="ECO:0000256" key="2">
    <source>
        <dbReference type="ARBA" id="ARBA00019563"/>
    </source>
</evidence>
<evidence type="ECO:0000256" key="5">
    <source>
        <dbReference type="ARBA" id="ARBA00032482"/>
    </source>
</evidence>
<keyword evidence="8" id="KW-1185">Reference proteome</keyword>
<accession>C3PNK6</accession>
<dbReference type="AlphaFoldDB" id="C3PNK6"/>
<organism evidence="7 8">
    <name type="scientific">Rickettsia africae (strain ESF-5)</name>
    <dbReference type="NCBI Taxonomy" id="347255"/>
    <lineage>
        <taxon>Bacteria</taxon>
        <taxon>Pseudomonadati</taxon>
        <taxon>Pseudomonadota</taxon>
        <taxon>Alphaproteobacteria</taxon>
        <taxon>Rickettsiales</taxon>
        <taxon>Rickettsiaceae</taxon>
        <taxon>Rickettsieae</taxon>
        <taxon>Rickettsia</taxon>
        <taxon>spotted fever group</taxon>
    </lineage>
</organism>
<protein>
    <recommendedName>
        <fullName evidence="2">Antigenic heat-stable 120 kDa protein</fullName>
    </recommendedName>
    <alternativeName>
        <fullName evidence="4">120 kDa antigen</fullName>
    </alternativeName>
    <alternativeName>
        <fullName evidence="5">Protein PS 120</fullName>
    </alternativeName>
</protein>
<feature type="compositionally biased region" description="Polar residues" evidence="6">
    <location>
        <begin position="359"/>
        <end position="384"/>
    </location>
</feature>
<proteinExistence type="predicted"/>
<dbReference type="Pfam" id="PF12574">
    <property type="entry name" value="120_Rick_ant"/>
    <property type="match status" value="1"/>
</dbReference>
<dbReference type="KEGG" id="raf:RAF_ORF0612"/>
<evidence type="ECO:0000256" key="3">
    <source>
        <dbReference type="ARBA" id="ARBA00022490"/>
    </source>
</evidence>
<keyword evidence="3" id="KW-0963">Cytoplasm</keyword>
<evidence type="ECO:0000313" key="7">
    <source>
        <dbReference type="EMBL" id="ACP53516.1"/>
    </source>
</evidence>